<gene>
    <name evidence="13" type="ORF">GCM10022242_01030</name>
</gene>
<dbReference type="InterPro" id="IPR036097">
    <property type="entry name" value="HisK_dim/P_sf"/>
</dbReference>
<dbReference type="InterPro" id="IPR008207">
    <property type="entry name" value="Sig_transdc_His_kin_Hpt_dom"/>
</dbReference>
<dbReference type="EMBL" id="BAABAH010000001">
    <property type="protein sequence ID" value="GAA3801835.1"/>
    <property type="molecule type" value="Genomic_DNA"/>
</dbReference>
<name>A0ABP7HTD6_9ACTN</name>
<dbReference type="InterPro" id="IPR004358">
    <property type="entry name" value="Sig_transdc_His_kin-like_C"/>
</dbReference>
<dbReference type="PANTHER" id="PTHR43395:SF1">
    <property type="entry name" value="CHEMOTAXIS PROTEIN CHEA"/>
    <property type="match status" value="1"/>
</dbReference>
<dbReference type="PRINTS" id="PR00344">
    <property type="entry name" value="BCTRLSENSOR"/>
</dbReference>
<evidence type="ECO:0000256" key="2">
    <source>
        <dbReference type="ARBA" id="ARBA00004236"/>
    </source>
</evidence>
<feature type="domain" description="CheW-like" evidence="11">
    <location>
        <begin position="456"/>
        <end position="592"/>
    </location>
</feature>
<dbReference type="CDD" id="cd16916">
    <property type="entry name" value="HATPase_CheA-like"/>
    <property type="match status" value="1"/>
</dbReference>
<dbReference type="EC" id="2.7.13.3" evidence="3"/>
<evidence type="ECO:0000256" key="7">
    <source>
        <dbReference type="ARBA" id="ARBA00023012"/>
    </source>
</evidence>
<keyword evidence="6" id="KW-0418">Kinase</keyword>
<feature type="domain" description="HPt" evidence="12">
    <location>
        <begin position="1"/>
        <end position="104"/>
    </location>
</feature>
<dbReference type="SMART" id="SM00073">
    <property type="entry name" value="HPT"/>
    <property type="match status" value="1"/>
</dbReference>
<dbReference type="SMART" id="SM00387">
    <property type="entry name" value="HATPase_c"/>
    <property type="match status" value="1"/>
</dbReference>
<dbReference type="Gene3D" id="2.40.50.180">
    <property type="entry name" value="CheA-289, Domain 4"/>
    <property type="match status" value="1"/>
</dbReference>
<accession>A0ABP7HTD6</accession>
<dbReference type="Pfam" id="PF02518">
    <property type="entry name" value="HATPase_c"/>
    <property type="match status" value="1"/>
</dbReference>
<dbReference type="Pfam" id="PF01627">
    <property type="entry name" value="Hpt"/>
    <property type="match status" value="1"/>
</dbReference>
<evidence type="ECO:0000256" key="1">
    <source>
        <dbReference type="ARBA" id="ARBA00000085"/>
    </source>
</evidence>
<evidence type="ECO:0000256" key="3">
    <source>
        <dbReference type="ARBA" id="ARBA00012438"/>
    </source>
</evidence>
<evidence type="ECO:0000256" key="4">
    <source>
        <dbReference type="ARBA" id="ARBA00022553"/>
    </source>
</evidence>
<comment type="catalytic activity">
    <reaction evidence="1">
        <text>ATP + protein L-histidine = ADP + protein N-phospho-L-histidine.</text>
        <dbReference type="EC" id="2.7.13.3"/>
    </reaction>
</comment>
<dbReference type="SUPFAM" id="SSF47384">
    <property type="entry name" value="Homodimeric domain of signal transducing histidine kinase"/>
    <property type="match status" value="1"/>
</dbReference>
<dbReference type="Pfam" id="PF01584">
    <property type="entry name" value="CheW"/>
    <property type="match status" value="2"/>
</dbReference>
<evidence type="ECO:0000259" key="10">
    <source>
        <dbReference type="PROSITE" id="PS50109"/>
    </source>
</evidence>
<dbReference type="PANTHER" id="PTHR43395">
    <property type="entry name" value="SENSOR HISTIDINE KINASE CHEA"/>
    <property type="match status" value="1"/>
</dbReference>
<dbReference type="Proteomes" id="UP001501821">
    <property type="component" value="Unassembled WGS sequence"/>
</dbReference>
<dbReference type="InterPro" id="IPR036890">
    <property type="entry name" value="HATPase_C_sf"/>
</dbReference>
<dbReference type="PROSITE" id="PS50851">
    <property type="entry name" value="CHEW"/>
    <property type="match status" value="2"/>
</dbReference>
<protein>
    <recommendedName>
        <fullName evidence="3">histidine kinase</fullName>
        <ecNumber evidence="3">2.7.13.3</ecNumber>
    </recommendedName>
</protein>
<dbReference type="InterPro" id="IPR036641">
    <property type="entry name" value="HPT_dom_sf"/>
</dbReference>
<dbReference type="CDD" id="cd00088">
    <property type="entry name" value="HPT"/>
    <property type="match status" value="1"/>
</dbReference>
<keyword evidence="5" id="KW-0808">Transferase</keyword>
<dbReference type="Gene3D" id="2.30.30.40">
    <property type="entry name" value="SH3 Domains"/>
    <property type="match status" value="1"/>
</dbReference>
<proteinExistence type="predicted"/>
<dbReference type="PROSITE" id="PS50894">
    <property type="entry name" value="HPT"/>
    <property type="match status" value="1"/>
</dbReference>
<evidence type="ECO:0000256" key="8">
    <source>
        <dbReference type="PROSITE-ProRule" id="PRU00110"/>
    </source>
</evidence>
<reference evidence="14" key="1">
    <citation type="journal article" date="2019" name="Int. J. Syst. Evol. Microbiol.">
        <title>The Global Catalogue of Microorganisms (GCM) 10K type strain sequencing project: providing services to taxonomists for standard genome sequencing and annotation.</title>
        <authorList>
            <consortium name="The Broad Institute Genomics Platform"/>
            <consortium name="The Broad Institute Genome Sequencing Center for Infectious Disease"/>
            <person name="Wu L."/>
            <person name="Ma J."/>
        </authorList>
    </citation>
    <scope>NUCLEOTIDE SEQUENCE [LARGE SCALE GENOMIC DNA]</scope>
    <source>
        <strain evidence="14">JCM 16953</strain>
    </source>
</reference>
<evidence type="ECO:0000313" key="13">
    <source>
        <dbReference type="EMBL" id="GAA3801835.1"/>
    </source>
</evidence>
<organism evidence="13 14">
    <name type="scientific">Nocardioides panacisoli</name>
    <dbReference type="NCBI Taxonomy" id="627624"/>
    <lineage>
        <taxon>Bacteria</taxon>
        <taxon>Bacillati</taxon>
        <taxon>Actinomycetota</taxon>
        <taxon>Actinomycetes</taxon>
        <taxon>Propionibacteriales</taxon>
        <taxon>Nocardioidaceae</taxon>
        <taxon>Nocardioides</taxon>
    </lineage>
</organism>
<dbReference type="Gene3D" id="3.30.565.10">
    <property type="entry name" value="Histidine kinase-like ATPase, C-terminal domain"/>
    <property type="match status" value="1"/>
</dbReference>
<dbReference type="SMART" id="SM00260">
    <property type="entry name" value="CheW"/>
    <property type="match status" value="2"/>
</dbReference>
<dbReference type="InterPro" id="IPR036061">
    <property type="entry name" value="CheW-like_dom_sf"/>
</dbReference>
<keyword evidence="7" id="KW-0902">Two-component regulatory system</keyword>
<evidence type="ECO:0000259" key="11">
    <source>
        <dbReference type="PROSITE" id="PS50851"/>
    </source>
</evidence>
<dbReference type="PROSITE" id="PS50109">
    <property type="entry name" value="HIS_KIN"/>
    <property type="match status" value="1"/>
</dbReference>
<comment type="subcellular location">
    <subcellularLocation>
        <location evidence="2">Cell membrane</location>
    </subcellularLocation>
</comment>
<dbReference type="Gene3D" id="1.20.120.160">
    <property type="entry name" value="HPT domain"/>
    <property type="match status" value="1"/>
</dbReference>
<dbReference type="SUPFAM" id="SSF50341">
    <property type="entry name" value="CheW-like"/>
    <property type="match status" value="2"/>
</dbReference>
<evidence type="ECO:0000256" key="9">
    <source>
        <dbReference type="SAM" id="MobiDB-lite"/>
    </source>
</evidence>
<comment type="caution">
    <text evidence="13">The sequence shown here is derived from an EMBL/GenBank/DDBJ whole genome shotgun (WGS) entry which is preliminary data.</text>
</comment>
<feature type="modified residue" description="Phosphohistidine" evidence="8">
    <location>
        <position position="47"/>
    </location>
</feature>
<dbReference type="RefSeq" id="WP_344771801.1">
    <property type="nucleotide sequence ID" value="NZ_BAABAH010000001.1"/>
</dbReference>
<feature type="domain" description="CheW-like" evidence="11">
    <location>
        <begin position="610"/>
        <end position="746"/>
    </location>
</feature>
<dbReference type="SMART" id="SM01231">
    <property type="entry name" value="H-kinase_dim"/>
    <property type="match status" value="1"/>
</dbReference>
<dbReference type="InterPro" id="IPR002545">
    <property type="entry name" value="CheW-lke_dom"/>
</dbReference>
<evidence type="ECO:0000256" key="5">
    <source>
        <dbReference type="ARBA" id="ARBA00022679"/>
    </source>
</evidence>
<dbReference type="InterPro" id="IPR037006">
    <property type="entry name" value="CheA-like_homodim_sf"/>
</dbReference>
<dbReference type="InterPro" id="IPR051315">
    <property type="entry name" value="Bact_Chemotaxis_CheA"/>
</dbReference>
<evidence type="ECO:0000256" key="6">
    <source>
        <dbReference type="ARBA" id="ARBA00022777"/>
    </source>
</evidence>
<feature type="region of interest" description="Disordered" evidence="9">
    <location>
        <begin position="147"/>
        <end position="174"/>
    </location>
</feature>
<dbReference type="InterPro" id="IPR004105">
    <property type="entry name" value="CheA-like_dim"/>
</dbReference>
<dbReference type="InterPro" id="IPR003594">
    <property type="entry name" value="HATPase_dom"/>
</dbReference>
<keyword evidence="14" id="KW-1185">Reference proteome</keyword>
<sequence>MDDDAEIIAEFLVESHENLDQLDRDLVELEQQPGSRDLLSSIFRTIHTIKGTSGFLAFGRLEELTHVGETLLSRLRDGEQEMTLEVTEALLRMVDTVRGLLDAIERTASDTDPSVDVAPVVEVIERLLAGEPAAPPATTDVETAATLQGTDGGGVDPTSSPDGLSAPPSVPPATVDEEVWDGVERRTPAADPAETFDGAERRTVVDSSVRVDVDLLDNLVQLVGELVLTRNQILQRTEAGTDAELGRASQRLDLVASELQESVMKTRMQPIGQVWSKMPRVVRDLAHQLGREVELVMEGHETELDRSLLEALKGPLTHLVRNALDHGIEPPDVRTAAGKPAKGTLVLRAFHESGQVVVEIRDDGKGIDPARIGAAAIDRGVVTREQLARMDAREVLGLIFRPGFSTAAEVSNISGRGVGMDVVRTNIERIGGSVDVQSEVGRGTTCRVRIPLTLAIIPALVVGEGGERYAIPQANLVELVRLEGEDLARDVERLAGAPVLRLRGRLLPLVHLAETLGGGEPATDALTVVVLQSDDIRFGLCVGEVHDTQEIVVKPIGRQLKGLAMYAGATIMGDGRVALILDVAGVAQTRGISATDADAADTRGDADPDATALLVLEVAGGRRAALPLEAVARLEEFPVSRIERSGTAEVVQYRDGILPLVRLAPAIGLTETDASDEQVHVVVHDVGGRDGGGSVGIVIDRVLDVVETTLVRSDSGRRHGVTGSAVVQDRVTDLVDLPAVVALAGAGAR</sequence>
<feature type="domain" description="Histidine kinase" evidence="10">
    <location>
        <begin position="204"/>
        <end position="454"/>
    </location>
</feature>
<evidence type="ECO:0000313" key="14">
    <source>
        <dbReference type="Proteomes" id="UP001501821"/>
    </source>
</evidence>
<dbReference type="InterPro" id="IPR005467">
    <property type="entry name" value="His_kinase_dom"/>
</dbReference>
<dbReference type="SUPFAM" id="SSF55874">
    <property type="entry name" value="ATPase domain of HSP90 chaperone/DNA topoisomerase II/histidine kinase"/>
    <property type="match status" value="1"/>
</dbReference>
<evidence type="ECO:0000259" key="12">
    <source>
        <dbReference type="PROSITE" id="PS50894"/>
    </source>
</evidence>
<dbReference type="Gene3D" id="1.10.287.560">
    <property type="entry name" value="Histidine kinase CheA-like, homodimeric domain"/>
    <property type="match status" value="1"/>
</dbReference>
<keyword evidence="4 8" id="KW-0597">Phosphoprotein</keyword>
<dbReference type="SUPFAM" id="SSF47226">
    <property type="entry name" value="Histidine-containing phosphotransfer domain, HPT domain"/>
    <property type="match status" value="1"/>
</dbReference>
<dbReference type="Pfam" id="PF02895">
    <property type="entry name" value="H-kinase_dim"/>
    <property type="match status" value="1"/>
</dbReference>